<name>A0ABQ6A8V5_9PROT</name>
<organism evidence="1 2">
    <name type="scientific">Acidocella aquatica</name>
    <dbReference type="NCBI Taxonomy" id="1922313"/>
    <lineage>
        <taxon>Bacteria</taxon>
        <taxon>Pseudomonadati</taxon>
        <taxon>Pseudomonadota</taxon>
        <taxon>Alphaproteobacteria</taxon>
        <taxon>Acetobacterales</taxon>
        <taxon>Acidocellaceae</taxon>
        <taxon>Acidocella</taxon>
    </lineage>
</organism>
<dbReference type="PANTHER" id="PTHR38767:SF1">
    <property type="entry name" value="DNA POLYMERASE III SUBUNIT CHI"/>
    <property type="match status" value="1"/>
</dbReference>
<sequence>MAEAGFYHLTRTDMAAALPALLGRTLAAGERAVVVCKDAAQLAALDVALWHARQPDWLPHGTKATPHPEWQPVFLTIEDENPAGAAFLFRLGGAAAEMAPYKRVFDLFDGTDETEVAAARARWRAAKAAGHTLTYWKQGEGGWEKAG</sequence>
<dbReference type="NCBIfam" id="NF004347">
    <property type="entry name" value="PRK05728.1-4"/>
    <property type="match status" value="1"/>
</dbReference>
<dbReference type="Proteomes" id="UP001156641">
    <property type="component" value="Unassembled WGS sequence"/>
</dbReference>
<evidence type="ECO:0000313" key="2">
    <source>
        <dbReference type="Proteomes" id="UP001156641"/>
    </source>
</evidence>
<dbReference type="InterPro" id="IPR007459">
    <property type="entry name" value="DNA_pol3_chi"/>
</dbReference>
<dbReference type="RefSeq" id="WP_284258469.1">
    <property type="nucleotide sequence ID" value="NZ_BSOS01000067.1"/>
</dbReference>
<dbReference type="Pfam" id="PF04364">
    <property type="entry name" value="DNA_pol3_chi"/>
    <property type="match status" value="1"/>
</dbReference>
<gene>
    <name evidence="1" type="ORF">GCM10010909_24030</name>
</gene>
<dbReference type="InterPro" id="IPR036768">
    <property type="entry name" value="PolIII_chi_sf"/>
</dbReference>
<dbReference type="PANTHER" id="PTHR38767">
    <property type="entry name" value="DNA POLYMERASE III SUBUNIT CHI"/>
    <property type="match status" value="1"/>
</dbReference>
<proteinExistence type="predicted"/>
<reference evidence="2" key="1">
    <citation type="journal article" date="2019" name="Int. J. Syst. Evol. Microbiol.">
        <title>The Global Catalogue of Microorganisms (GCM) 10K type strain sequencing project: providing services to taxonomists for standard genome sequencing and annotation.</title>
        <authorList>
            <consortium name="The Broad Institute Genomics Platform"/>
            <consortium name="The Broad Institute Genome Sequencing Center for Infectious Disease"/>
            <person name="Wu L."/>
            <person name="Ma J."/>
        </authorList>
    </citation>
    <scope>NUCLEOTIDE SEQUENCE [LARGE SCALE GENOMIC DNA]</scope>
    <source>
        <strain evidence="2">NBRC 112502</strain>
    </source>
</reference>
<dbReference type="SUPFAM" id="SSF102400">
    <property type="entry name" value="DNA polymerase III chi subunit"/>
    <property type="match status" value="1"/>
</dbReference>
<evidence type="ECO:0000313" key="1">
    <source>
        <dbReference type="EMBL" id="GLR67722.1"/>
    </source>
</evidence>
<dbReference type="Gene3D" id="3.40.50.10110">
    <property type="entry name" value="DNA polymerase III subunit chi"/>
    <property type="match status" value="1"/>
</dbReference>
<protein>
    <submittedName>
        <fullName evidence="1">DNA polymerase III subunit chi</fullName>
    </submittedName>
</protein>
<dbReference type="EMBL" id="BSOS01000067">
    <property type="protein sequence ID" value="GLR67722.1"/>
    <property type="molecule type" value="Genomic_DNA"/>
</dbReference>
<comment type="caution">
    <text evidence="1">The sequence shown here is derived from an EMBL/GenBank/DDBJ whole genome shotgun (WGS) entry which is preliminary data.</text>
</comment>
<accession>A0ABQ6A8V5</accession>
<keyword evidence="2" id="KW-1185">Reference proteome</keyword>